<evidence type="ECO:0000313" key="5">
    <source>
        <dbReference type="EMBL" id="MDC8012227.1"/>
    </source>
</evidence>
<dbReference type="Pfam" id="PF12770">
    <property type="entry name" value="CHAT"/>
    <property type="match status" value="1"/>
</dbReference>
<organism evidence="5 6">
    <name type="scientific">Tahibacter soli</name>
    <dbReference type="NCBI Taxonomy" id="2983605"/>
    <lineage>
        <taxon>Bacteria</taxon>
        <taxon>Pseudomonadati</taxon>
        <taxon>Pseudomonadota</taxon>
        <taxon>Gammaproteobacteria</taxon>
        <taxon>Lysobacterales</taxon>
        <taxon>Rhodanobacteraceae</taxon>
        <taxon>Tahibacter</taxon>
    </lineage>
</organism>
<keyword evidence="1" id="KW-0677">Repeat</keyword>
<feature type="domain" description="CHAT" evidence="4">
    <location>
        <begin position="669"/>
        <end position="985"/>
    </location>
</feature>
<reference evidence="5" key="1">
    <citation type="submission" date="2023-02" db="EMBL/GenBank/DDBJ databases">
        <title>Tahibacter soli sp. nov. isolated from soil.</title>
        <authorList>
            <person name="Baek J.H."/>
            <person name="Lee J.K."/>
            <person name="Choi D.G."/>
            <person name="Jeon C.O."/>
        </authorList>
    </citation>
    <scope>NUCLEOTIDE SEQUENCE</scope>
    <source>
        <strain evidence="5">BL</strain>
    </source>
</reference>
<dbReference type="PANTHER" id="PTHR45641">
    <property type="entry name" value="TETRATRICOPEPTIDE REPEAT PROTEIN (AFU_ORTHOLOGUE AFUA_6G03870)"/>
    <property type="match status" value="1"/>
</dbReference>
<name>A0A9X3YIG2_9GAMM</name>
<evidence type="ECO:0000259" key="4">
    <source>
        <dbReference type="Pfam" id="PF12770"/>
    </source>
</evidence>
<accession>A0A9X3YIG2</accession>
<evidence type="ECO:0000256" key="2">
    <source>
        <dbReference type="ARBA" id="ARBA00022803"/>
    </source>
</evidence>
<dbReference type="AlphaFoldDB" id="A0A9X3YIG2"/>
<keyword evidence="2" id="KW-0802">TPR repeat</keyword>
<dbReference type="InterPro" id="IPR024983">
    <property type="entry name" value="CHAT_dom"/>
</dbReference>
<dbReference type="Pfam" id="PF13424">
    <property type="entry name" value="TPR_12"/>
    <property type="match status" value="2"/>
</dbReference>
<protein>
    <submittedName>
        <fullName evidence="5">CHAT domain-containing protein</fullName>
    </submittedName>
</protein>
<feature type="chain" id="PRO_5040796002" evidence="3">
    <location>
        <begin position="20"/>
        <end position="987"/>
    </location>
</feature>
<dbReference type="Gene3D" id="1.25.40.10">
    <property type="entry name" value="Tetratricopeptide repeat domain"/>
    <property type="match status" value="2"/>
</dbReference>
<dbReference type="InterPro" id="IPR011990">
    <property type="entry name" value="TPR-like_helical_dom_sf"/>
</dbReference>
<feature type="signal peptide" evidence="3">
    <location>
        <begin position="1"/>
        <end position="19"/>
    </location>
</feature>
<sequence length="987" mass="103360">MRRVVWFFVGLSFAAAASAADIAGRVGVLLAPEKYADAKAIVVAALADPRTHDAALPVAFNLVVESARDFGEDEWTPWVAELERVRVAKGGDDARSLAPIAAWRAEVAWRKQDADGANAQLARVRTLLDAGRGAIDPAERAYALSVLAQIGGMQGGYAQAQAAAKTAVDTLAAPRTPLERARRLRALYFYALFQDRQGEYAGALATARTGIAEAEAFGGSTNGYRRRLVGALTESLISIGEFAQVRDLMRPELERLRAQPQPSPREMAMTLGHLAEAQRQLGDREGALALYRESAQNAAKDPGLVASGSYAAIVGNLGALAYDLRRYDEADAAMAQNLALLEEKFGPDSARVVPPLTNAGEVALERGLVDDADARFRRALAIVATQLGPEHPDGAPALRGLARVALARGDAAGARKLLDGALAQRSASIGENHPELLTWRCERARAALAAGDPDAAFADALVVEATRTRLVATVAPVLGETQALEFKRGLATCAAPLLAIAAQRNDAATTAAAWREIAAARGLATHIGAARLAAARQAATAEQKASWDAWSRAAQDYAKALREGAPAQVLDALRASVDAAVEKLGTSAGTTRPPLAALLAAMPDGGRLVAYVATPPAPNEKSKLYAFVAAAGAAPRLVDLGDEAALDALAQRWQGLVVDAHSDAAALREAGAALRRRVFDPLSLAPSGRTFVVADGGLHRLNFAALPDGDGYLIERGLRMHTLETEHDLAPARSPDAGSVLLVGAPRFARETPALARLRGACPELDALAPLPGAAREIAALSRLARDAGRGGVKTLTGDAATSAALRDSIAGADTIHFATHALELGAGCVPALAQGRRGVGVRRADTDRAADAKTALASEAGLVLAGDGLLTSAQVATMPLDRARWVVLSACDTGLGRRLGDEGVFGLRRAFRLAGARTVVMSLWPVDDAATAGWMEALYTSRFMDKADTVDAMAAASLATLAARRERGETAHPFYWAGFVASGDWR</sequence>
<gene>
    <name evidence="5" type="ORF">OD750_006665</name>
</gene>
<dbReference type="PANTHER" id="PTHR45641:SF19">
    <property type="entry name" value="NEPHROCYSTIN-3"/>
    <property type="match status" value="1"/>
</dbReference>
<evidence type="ECO:0000256" key="3">
    <source>
        <dbReference type="SAM" id="SignalP"/>
    </source>
</evidence>
<dbReference type="EMBL" id="JAOVZO020000003">
    <property type="protein sequence ID" value="MDC8012227.1"/>
    <property type="molecule type" value="Genomic_DNA"/>
</dbReference>
<dbReference type="RefSeq" id="WP_263543475.1">
    <property type="nucleotide sequence ID" value="NZ_JAOVZO020000003.1"/>
</dbReference>
<evidence type="ECO:0000256" key="1">
    <source>
        <dbReference type="ARBA" id="ARBA00022737"/>
    </source>
</evidence>
<keyword evidence="3" id="KW-0732">Signal</keyword>
<evidence type="ECO:0000313" key="6">
    <source>
        <dbReference type="Proteomes" id="UP001139971"/>
    </source>
</evidence>
<proteinExistence type="predicted"/>
<keyword evidence="6" id="KW-1185">Reference proteome</keyword>
<dbReference type="SUPFAM" id="SSF48452">
    <property type="entry name" value="TPR-like"/>
    <property type="match status" value="2"/>
</dbReference>
<dbReference type="Proteomes" id="UP001139971">
    <property type="component" value="Unassembled WGS sequence"/>
</dbReference>
<comment type="caution">
    <text evidence="5">The sequence shown here is derived from an EMBL/GenBank/DDBJ whole genome shotgun (WGS) entry which is preliminary data.</text>
</comment>